<sequence length="100" mass="12010">MAPFSNNCSPRFPNGLLFVRDTSPQQRLTLMRHKSRLWFMIFLTVVVERMFLLRRKSAIWPPIGTMMVMTRWGRAESMPTWRQEVKIMSDHLKLEMHFNI</sequence>
<evidence type="ECO:0000313" key="1">
    <source>
        <dbReference type="EMBL" id="KAJ8394955.1"/>
    </source>
</evidence>
<dbReference type="Proteomes" id="UP001221898">
    <property type="component" value="Unassembled WGS sequence"/>
</dbReference>
<proteinExistence type="predicted"/>
<dbReference type="AlphaFoldDB" id="A0AAD7S302"/>
<accession>A0AAD7S302</accession>
<comment type="caution">
    <text evidence="1">The sequence shown here is derived from an EMBL/GenBank/DDBJ whole genome shotgun (WGS) entry which is preliminary data.</text>
</comment>
<gene>
    <name evidence="1" type="ORF">AAFF_G00040780</name>
</gene>
<dbReference type="EMBL" id="JAINUG010000121">
    <property type="protein sequence ID" value="KAJ8394955.1"/>
    <property type="molecule type" value="Genomic_DNA"/>
</dbReference>
<reference evidence="1" key="1">
    <citation type="journal article" date="2023" name="Science">
        <title>Genome structures resolve the early diversification of teleost fishes.</title>
        <authorList>
            <person name="Parey E."/>
            <person name="Louis A."/>
            <person name="Montfort J."/>
            <person name="Bouchez O."/>
            <person name="Roques C."/>
            <person name="Iampietro C."/>
            <person name="Lluch J."/>
            <person name="Castinel A."/>
            <person name="Donnadieu C."/>
            <person name="Desvignes T."/>
            <person name="Floi Bucao C."/>
            <person name="Jouanno E."/>
            <person name="Wen M."/>
            <person name="Mejri S."/>
            <person name="Dirks R."/>
            <person name="Jansen H."/>
            <person name="Henkel C."/>
            <person name="Chen W.J."/>
            <person name="Zahm M."/>
            <person name="Cabau C."/>
            <person name="Klopp C."/>
            <person name="Thompson A.W."/>
            <person name="Robinson-Rechavi M."/>
            <person name="Braasch I."/>
            <person name="Lecointre G."/>
            <person name="Bobe J."/>
            <person name="Postlethwait J.H."/>
            <person name="Berthelot C."/>
            <person name="Roest Crollius H."/>
            <person name="Guiguen Y."/>
        </authorList>
    </citation>
    <scope>NUCLEOTIDE SEQUENCE</scope>
    <source>
        <strain evidence="1">NC1722</strain>
    </source>
</reference>
<keyword evidence="2" id="KW-1185">Reference proteome</keyword>
<protein>
    <submittedName>
        <fullName evidence="1">Uncharacterized protein</fullName>
    </submittedName>
</protein>
<organism evidence="1 2">
    <name type="scientific">Aldrovandia affinis</name>
    <dbReference type="NCBI Taxonomy" id="143900"/>
    <lineage>
        <taxon>Eukaryota</taxon>
        <taxon>Metazoa</taxon>
        <taxon>Chordata</taxon>
        <taxon>Craniata</taxon>
        <taxon>Vertebrata</taxon>
        <taxon>Euteleostomi</taxon>
        <taxon>Actinopterygii</taxon>
        <taxon>Neopterygii</taxon>
        <taxon>Teleostei</taxon>
        <taxon>Notacanthiformes</taxon>
        <taxon>Halosauridae</taxon>
        <taxon>Aldrovandia</taxon>
    </lineage>
</organism>
<evidence type="ECO:0000313" key="2">
    <source>
        <dbReference type="Proteomes" id="UP001221898"/>
    </source>
</evidence>
<name>A0AAD7S302_9TELE</name>